<dbReference type="SUPFAM" id="SSF50494">
    <property type="entry name" value="Trypsin-like serine proteases"/>
    <property type="match status" value="3"/>
</dbReference>
<dbReference type="Proteomes" id="UP000708148">
    <property type="component" value="Unassembled WGS sequence"/>
</dbReference>
<evidence type="ECO:0000313" key="14">
    <source>
        <dbReference type="EMBL" id="CAD7696885.1"/>
    </source>
</evidence>
<evidence type="ECO:0000256" key="9">
    <source>
        <dbReference type="SAM" id="MobiDB-lite"/>
    </source>
</evidence>
<dbReference type="EMBL" id="CAJHUC010000561">
    <property type="protein sequence ID" value="CAD7696885.1"/>
    <property type="molecule type" value="Genomic_DNA"/>
</dbReference>
<dbReference type="InterPro" id="IPR009003">
    <property type="entry name" value="Peptidase_S1_PA"/>
</dbReference>
<keyword evidence="10" id="KW-1133">Transmembrane helix</keyword>
<keyword evidence="3 8" id="KW-0547">Nucleotide-binding</keyword>
<evidence type="ECO:0000256" key="7">
    <source>
        <dbReference type="PROSITE-ProRule" id="PRU00023"/>
    </source>
</evidence>
<dbReference type="GO" id="GO:0004672">
    <property type="term" value="F:protein kinase activity"/>
    <property type="evidence" value="ECO:0007669"/>
    <property type="project" value="InterPro"/>
</dbReference>
<reference evidence="14" key="1">
    <citation type="submission" date="2020-12" db="EMBL/GenBank/DDBJ databases">
        <authorList>
            <person name="Iha C."/>
        </authorList>
    </citation>
    <scope>NUCLEOTIDE SEQUENCE</scope>
</reference>
<evidence type="ECO:0000313" key="15">
    <source>
        <dbReference type="Proteomes" id="UP000708148"/>
    </source>
</evidence>
<feature type="repeat" description="ANK" evidence="7">
    <location>
        <begin position="910"/>
        <end position="942"/>
    </location>
</feature>
<dbReference type="SMART" id="SM00020">
    <property type="entry name" value="Tryp_SPc"/>
    <property type="match status" value="2"/>
</dbReference>
<sequence>MVGMAGAWGVLAAALLLFLAPTGSGSPSIPAGAGRRPEGGFQYRRLRQDLQASQGTTGEDANADTGPMAGLGHAAPSGIEYVVSVERPCYPGQHLCSGALIDPMWVLTAASCLHNRQEHLDDHFGSVPLAVRAVDPRTAAQEVVPVHEQIFRPDWNGKRADGNDIALLKLESPLGSAFRSIPVADEGIDVLGGPLLEILKYSGQGVERVPDVGIVPNEGCNRLRQEKQLSPVTEDMTCSYAFGLNTTAGLNGGLLVFMNVSNTTQSNEEGPRPGSLMGVASFDRSNRLRSRDLPIVFANVAHFSKWIHSEMANGSATEPSAGSLEADDMARNSSAACSSQDIPGSGEASPGRFPYVVSLRNNVSRLHFCVGTLVDPLWVLMPAHCLDGNNTGQTPLAFVGARNTMDESGEERIASRIVVHPSWVPATRSGPDVAMVRLEKPVDNVSIPRLADSTVVLPPLLSVVGWPGENSTSMVAGSLHYADVIPVSKEVCAEFYAEDRLGSVVCAVGVKLDVCEGYSGGPLLLPSAPHDAVIDGQPKDDEVVGIVSFGPDPCTEAQVPIVFTNIGEGDVLAWIDSRLKAADHPTLSPDEQNPLDEELLLLARSKENSTTQSMVDSLLNNGADPNAGNADGVKILHEAAASDNLIVAEAVLAAGALVDVWTIHTREGALHIAANKNSTRVARALINAGAAVNLLTQDGKTPLHFATEKGHSLMTDLLLVGGADWAVRTVIRAQTALHLAANRNAPIVALLLIRAGADVNALNDEWQTPLHIAAVNGQIGVAAVLMMAGANQSAVDKYGSMPKDIICDDDFAPEMCKDEDRRRLMELLIPVEPPKAEDDEEALLQLAGTPASNSSAQGANALLDKGVNANACCNTFNGTALHEAARSNNAPVAQALIAAGADIDAMDAPFQNTPLHDCARWNSSEVLEALIKAGAGLNAANVLGETPLHVAAMWGSTEVADLLIANKALVNVSDSTGEHPLHSAAHGNSRGVAALLIEGGAKLNAQNFHGDTPLHLAAAYGRLGLAQMLMESGANASLENFNGLTPFDVACQRERELCNGNQDVEPALKTLLDQAEDEGPTPPSYSYVAAIRNGSGAHQCTGILVKENWVLTSASCGELGAPDGQLGDFFGASVFLGVGSNIDNGTEVMAPLSIKWQNKSGDTPALALIELPTPSNHDPVQLATRLGPGGDLIQDLALASGLGLTAQSGGDLPQAAQLAFWPNANCNASWPWNVEPNMWCAYGLAKECSNVSDIGTPLITATDSTKPPTQPVLLGMMLEGELCLKNMSRPAVFANVTAEETACWISETIQDLLPDFCIFRTASSNATTLKSEGIAAIIASLVIVTASILVLVLYWTKRGRKGNGPQDSKDKKLIEPGREYSPTSSGQLNDDIFNGSPWDNMRPIQNVSPWDTGSGIGANLWSSSPGTIKTLPDDLEVELLGKDVGKGAFSRVEEGLLRDANGMQVKVVVKRLGEWCFDAVDRAVSALRNELEVLERVSSHPNIIKCYGGNLQYAEPLQEGVPDVYIVEELMDSNLSTLIHGNGGSVNGSSRKGPDLVFSHLLKIFSGIVAGLEHLHDNNVVHYDLKPANVLLDREHNVKLADFGCSKIKVQSYVTAGFAGTMMYMAPECWFSKFVPNLHVRFQNIDIYSLGVVMWECITGNRPDSTSMSFPMEDAGVEGRMDSLGSQAGHMNEMHVRSRFPMSDELPRELCELVWSCLAFENHRRPDCTEIRDRLEEFMSAEWVNSFPSHR</sequence>
<feature type="chain" id="PRO_5035750620" evidence="11">
    <location>
        <begin position="26"/>
        <end position="1751"/>
    </location>
</feature>
<evidence type="ECO:0000256" key="3">
    <source>
        <dbReference type="ARBA" id="ARBA00022741"/>
    </source>
</evidence>
<feature type="region of interest" description="Disordered" evidence="9">
    <location>
        <begin position="1360"/>
        <end position="1392"/>
    </location>
</feature>
<dbReference type="InterPro" id="IPR001314">
    <property type="entry name" value="Peptidase_S1A"/>
</dbReference>
<dbReference type="PRINTS" id="PR00722">
    <property type="entry name" value="CHYMOTRYPSIN"/>
</dbReference>
<dbReference type="SMART" id="SM00220">
    <property type="entry name" value="S_TKc"/>
    <property type="match status" value="1"/>
</dbReference>
<feature type="domain" description="Peptidase S1" evidence="13">
    <location>
        <begin position="342"/>
        <end position="580"/>
    </location>
</feature>
<dbReference type="InterPro" id="IPR000719">
    <property type="entry name" value="Prot_kinase_dom"/>
</dbReference>
<evidence type="ECO:0000259" key="13">
    <source>
        <dbReference type="PROSITE" id="PS50240"/>
    </source>
</evidence>
<dbReference type="PRINTS" id="PR01415">
    <property type="entry name" value="ANKYRIN"/>
</dbReference>
<evidence type="ECO:0000256" key="8">
    <source>
        <dbReference type="PROSITE-ProRule" id="PRU10141"/>
    </source>
</evidence>
<comment type="caution">
    <text evidence="14">The sequence shown here is derived from an EMBL/GenBank/DDBJ whole genome shotgun (WGS) entry which is preliminary data.</text>
</comment>
<evidence type="ECO:0000256" key="6">
    <source>
        <dbReference type="ARBA" id="ARBA00023043"/>
    </source>
</evidence>
<keyword evidence="10" id="KW-0472">Membrane</keyword>
<dbReference type="CDD" id="cd00190">
    <property type="entry name" value="Tryp_SPc"/>
    <property type="match status" value="1"/>
</dbReference>
<evidence type="ECO:0000256" key="2">
    <source>
        <dbReference type="ARBA" id="ARBA00022737"/>
    </source>
</evidence>
<keyword evidence="4" id="KW-0418">Kinase</keyword>
<feature type="repeat" description="ANK" evidence="7">
    <location>
        <begin position="665"/>
        <end position="697"/>
    </location>
</feature>
<feature type="signal peptide" evidence="11">
    <location>
        <begin position="1"/>
        <end position="25"/>
    </location>
</feature>
<dbReference type="Pfam" id="PF12796">
    <property type="entry name" value="Ank_2"/>
    <property type="match status" value="2"/>
</dbReference>
<feature type="repeat" description="ANK" evidence="7">
    <location>
        <begin position="876"/>
        <end position="908"/>
    </location>
</feature>
<feature type="repeat" description="ANK" evidence="7">
    <location>
        <begin position="976"/>
        <end position="1008"/>
    </location>
</feature>
<dbReference type="Pfam" id="PF00023">
    <property type="entry name" value="Ank"/>
    <property type="match status" value="4"/>
</dbReference>
<dbReference type="InterPro" id="IPR036770">
    <property type="entry name" value="Ankyrin_rpt-contain_sf"/>
</dbReference>
<dbReference type="Gene3D" id="2.40.10.10">
    <property type="entry name" value="Trypsin-like serine proteases"/>
    <property type="match status" value="5"/>
</dbReference>
<protein>
    <submittedName>
        <fullName evidence="14">Uncharacterized protein</fullName>
    </submittedName>
</protein>
<keyword evidence="2" id="KW-0677">Repeat</keyword>
<evidence type="ECO:0000259" key="12">
    <source>
        <dbReference type="PROSITE" id="PS50011"/>
    </source>
</evidence>
<dbReference type="PANTHER" id="PTHR24173">
    <property type="entry name" value="ANKYRIN REPEAT CONTAINING"/>
    <property type="match status" value="1"/>
</dbReference>
<keyword evidence="15" id="KW-1185">Reference proteome</keyword>
<feature type="domain" description="Peptidase S1" evidence="13">
    <location>
        <begin position="67"/>
        <end position="312"/>
    </location>
</feature>
<dbReference type="GO" id="GO:0005524">
    <property type="term" value="F:ATP binding"/>
    <property type="evidence" value="ECO:0007669"/>
    <property type="project" value="UniProtKB-UniRule"/>
</dbReference>
<keyword evidence="1" id="KW-0808">Transferase</keyword>
<keyword evidence="6 7" id="KW-0040">ANK repeat</keyword>
<dbReference type="Pfam" id="PF00069">
    <property type="entry name" value="Pkinase"/>
    <property type="match status" value="1"/>
</dbReference>
<organism evidence="14 15">
    <name type="scientific">Ostreobium quekettii</name>
    <dbReference type="NCBI Taxonomy" id="121088"/>
    <lineage>
        <taxon>Eukaryota</taxon>
        <taxon>Viridiplantae</taxon>
        <taxon>Chlorophyta</taxon>
        <taxon>core chlorophytes</taxon>
        <taxon>Ulvophyceae</taxon>
        <taxon>TCBD clade</taxon>
        <taxon>Bryopsidales</taxon>
        <taxon>Ostreobineae</taxon>
        <taxon>Ostreobiaceae</taxon>
        <taxon>Ostreobium</taxon>
    </lineage>
</organism>
<dbReference type="PROSITE" id="PS50297">
    <property type="entry name" value="ANK_REP_REGION"/>
    <property type="match status" value="9"/>
</dbReference>
<dbReference type="SMART" id="SM00248">
    <property type="entry name" value="ANK"/>
    <property type="match status" value="10"/>
</dbReference>
<dbReference type="InterPro" id="IPR043504">
    <property type="entry name" value="Peptidase_S1_PA_chymotrypsin"/>
</dbReference>
<feature type="domain" description="Protein kinase" evidence="12">
    <location>
        <begin position="1438"/>
        <end position="1739"/>
    </location>
</feature>
<dbReference type="InterPro" id="IPR002110">
    <property type="entry name" value="Ankyrin_rpt"/>
</dbReference>
<dbReference type="GO" id="GO:0004252">
    <property type="term" value="F:serine-type endopeptidase activity"/>
    <property type="evidence" value="ECO:0007669"/>
    <property type="project" value="InterPro"/>
</dbReference>
<feature type="repeat" description="ANK" evidence="7">
    <location>
        <begin position="1009"/>
        <end position="1041"/>
    </location>
</feature>
<evidence type="ECO:0000256" key="5">
    <source>
        <dbReference type="ARBA" id="ARBA00022840"/>
    </source>
</evidence>
<dbReference type="GO" id="GO:0006508">
    <property type="term" value="P:proteolysis"/>
    <property type="evidence" value="ECO:0007669"/>
    <property type="project" value="InterPro"/>
</dbReference>
<dbReference type="PROSITE" id="PS00107">
    <property type="entry name" value="PROTEIN_KINASE_ATP"/>
    <property type="match status" value="1"/>
</dbReference>
<dbReference type="InterPro" id="IPR011009">
    <property type="entry name" value="Kinase-like_dom_sf"/>
</dbReference>
<dbReference type="PROSITE" id="PS00108">
    <property type="entry name" value="PROTEIN_KINASE_ST"/>
    <property type="match status" value="1"/>
</dbReference>
<feature type="domain" description="Peptidase S1" evidence="13">
    <location>
        <begin position="1057"/>
        <end position="1310"/>
    </location>
</feature>
<dbReference type="Gene3D" id="1.25.40.20">
    <property type="entry name" value="Ankyrin repeat-containing domain"/>
    <property type="match status" value="5"/>
</dbReference>
<gene>
    <name evidence="14" type="ORF">OSTQU699_LOCUS2246</name>
</gene>
<dbReference type="SUPFAM" id="SSF48403">
    <property type="entry name" value="Ankyrin repeat"/>
    <property type="match status" value="2"/>
</dbReference>
<dbReference type="SUPFAM" id="SSF56112">
    <property type="entry name" value="Protein kinase-like (PK-like)"/>
    <property type="match status" value="1"/>
</dbReference>
<proteinExistence type="predicted"/>
<evidence type="ECO:0000256" key="1">
    <source>
        <dbReference type="ARBA" id="ARBA00022679"/>
    </source>
</evidence>
<name>A0A8S1ITC0_9CHLO</name>
<feature type="repeat" description="ANK" evidence="7">
    <location>
        <begin position="943"/>
        <end position="975"/>
    </location>
</feature>
<evidence type="ECO:0000256" key="10">
    <source>
        <dbReference type="SAM" id="Phobius"/>
    </source>
</evidence>
<feature type="binding site" evidence="8">
    <location>
        <position position="1470"/>
    </location>
    <ligand>
        <name>ATP</name>
        <dbReference type="ChEBI" id="CHEBI:30616"/>
    </ligand>
</feature>
<dbReference type="Gene3D" id="1.10.510.10">
    <property type="entry name" value="Transferase(Phosphotransferase) domain 1"/>
    <property type="match status" value="1"/>
</dbReference>
<dbReference type="PROSITE" id="PS50088">
    <property type="entry name" value="ANK_REPEAT"/>
    <property type="match status" value="9"/>
</dbReference>
<feature type="compositionally biased region" description="Polar residues" evidence="9">
    <location>
        <begin position="331"/>
        <end position="342"/>
    </location>
</feature>
<feature type="repeat" description="ANK" evidence="7">
    <location>
        <begin position="732"/>
        <end position="764"/>
    </location>
</feature>
<feature type="compositionally biased region" description="Basic and acidic residues" evidence="9">
    <location>
        <begin position="1367"/>
        <end position="1378"/>
    </location>
</feature>
<keyword evidence="5 8" id="KW-0067">ATP-binding</keyword>
<dbReference type="InterPro" id="IPR001254">
    <property type="entry name" value="Trypsin_dom"/>
</dbReference>
<feature type="repeat" description="ANK" evidence="7">
    <location>
        <begin position="765"/>
        <end position="797"/>
    </location>
</feature>
<evidence type="ECO:0000256" key="4">
    <source>
        <dbReference type="ARBA" id="ARBA00022777"/>
    </source>
</evidence>
<dbReference type="PANTHER" id="PTHR24173:SF74">
    <property type="entry name" value="ANKYRIN REPEAT DOMAIN-CONTAINING PROTEIN 16"/>
    <property type="match status" value="1"/>
</dbReference>
<keyword evidence="10" id="KW-0812">Transmembrane</keyword>
<accession>A0A8S1ITC0</accession>
<dbReference type="InterPro" id="IPR017441">
    <property type="entry name" value="Protein_kinase_ATP_BS"/>
</dbReference>
<feature type="transmembrane region" description="Helical" evidence="10">
    <location>
        <begin position="1333"/>
        <end position="1355"/>
    </location>
</feature>
<dbReference type="Pfam" id="PF00089">
    <property type="entry name" value="Trypsin"/>
    <property type="match status" value="3"/>
</dbReference>
<feature type="region of interest" description="Disordered" evidence="9">
    <location>
        <begin position="314"/>
        <end position="347"/>
    </location>
</feature>
<feature type="repeat" description="ANK" evidence="7">
    <location>
        <begin position="698"/>
        <end position="730"/>
    </location>
</feature>
<keyword evidence="11" id="KW-0732">Signal</keyword>
<dbReference type="PROSITE" id="PS50240">
    <property type="entry name" value="TRYPSIN_DOM"/>
    <property type="match status" value="3"/>
</dbReference>
<dbReference type="InterPro" id="IPR008271">
    <property type="entry name" value="Ser/Thr_kinase_AS"/>
</dbReference>
<evidence type="ECO:0000256" key="11">
    <source>
        <dbReference type="SAM" id="SignalP"/>
    </source>
</evidence>
<dbReference type="PROSITE" id="PS50011">
    <property type="entry name" value="PROTEIN_KINASE_DOM"/>
    <property type="match status" value="1"/>
</dbReference>